<organism evidence="1 2">
    <name type="scientific">Plectus sambesii</name>
    <dbReference type="NCBI Taxonomy" id="2011161"/>
    <lineage>
        <taxon>Eukaryota</taxon>
        <taxon>Metazoa</taxon>
        <taxon>Ecdysozoa</taxon>
        <taxon>Nematoda</taxon>
        <taxon>Chromadorea</taxon>
        <taxon>Plectida</taxon>
        <taxon>Plectina</taxon>
        <taxon>Plectoidea</taxon>
        <taxon>Plectidae</taxon>
        <taxon>Plectus</taxon>
    </lineage>
</organism>
<dbReference type="Proteomes" id="UP000887566">
    <property type="component" value="Unplaced"/>
</dbReference>
<evidence type="ECO:0000313" key="2">
    <source>
        <dbReference type="WBParaSite" id="PSAMB.scaffold2226size25231.g16918.t1"/>
    </source>
</evidence>
<accession>A0A914VMC7</accession>
<keyword evidence="1" id="KW-1185">Reference proteome</keyword>
<sequence length="99" mass="11190">MNSAFLPAEADILSDWSECYGRRNYVDRGKLRGKLFRVTPGRTSLPPPPPWRRVHSPPGACLLNETSRLADRQTEVRAAAFRMAVQPPDVLTPPWKSNF</sequence>
<dbReference type="WBParaSite" id="PSAMB.scaffold2226size25231.g16918.t1">
    <property type="protein sequence ID" value="PSAMB.scaffold2226size25231.g16918.t1"/>
    <property type="gene ID" value="PSAMB.scaffold2226size25231.g16918"/>
</dbReference>
<dbReference type="AlphaFoldDB" id="A0A914VMC7"/>
<evidence type="ECO:0000313" key="1">
    <source>
        <dbReference type="Proteomes" id="UP000887566"/>
    </source>
</evidence>
<protein>
    <submittedName>
        <fullName evidence="2">Uncharacterized protein</fullName>
    </submittedName>
</protein>
<reference evidence="2" key="1">
    <citation type="submission" date="2022-11" db="UniProtKB">
        <authorList>
            <consortium name="WormBaseParasite"/>
        </authorList>
    </citation>
    <scope>IDENTIFICATION</scope>
</reference>
<name>A0A914VMC7_9BILA</name>
<proteinExistence type="predicted"/>